<evidence type="ECO:0000256" key="1">
    <source>
        <dbReference type="SAM" id="Phobius"/>
    </source>
</evidence>
<keyword evidence="1" id="KW-1133">Transmembrane helix</keyword>
<feature type="transmembrane region" description="Helical" evidence="1">
    <location>
        <begin position="12"/>
        <end position="39"/>
    </location>
</feature>
<evidence type="ECO:0000313" key="3">
    <source>
        <dbReference type="Proteomes" id="UP000199415"/>
    </source>
</evidence>
<dbReference type="EMBL" id="FNCE01000001">
    <property type="protein sequence ID" value="SDF52154.1"/>
    <property type="molecule type" value="Genomic_DNA"/>
</dbReference>
<name>A0A1G7LS25_9PROT</name>
<keyword evidence="1" id="KW-0472">Membrane</keyword>
<evidence type="ECO:0000313" key="2">
    <source>
        <dbReference type="EMBL" id="SDF52154.1"/>
    </source>
</evidence>
<feature type="transmembrane region" description="Helical" evidence="1">
    <location>
        <begin position="70"/>
        <end position="94"/>
    </location>
</feature>
<dbReference type="Proteomes" id="UP000199415">
    <property type="component" value="Unassembled WGS sequence"/>
</dbReference>
<dbReference type="RefSeq" id="WP_090018379.1">
    <property type="nucleotide sequence ID" value="NZ_FNCE01000001.1"/>
</dbReference>
<dbReference type="OrthoDB" id="1411407at2"/>
<dbReference type="Pfam" id="PF05552">
    <property type="entry name" value="MS_channel_1st_1"/>
    <property type="match status" value="2"/>
</dbReference>
<dbReference type="InterPro" id="IPR008910">
    <property type="entry name" value="MSC_TM_helix"/>
</dbReference>
<gene>
    <name evidence="2" type="ORF">SAMN05216241_101351</name>
</gene>
<dbReference type="Gene3D" id="1.10.287.1260">
    <property type="match status" value="1"/>
</dbReference>
<proteinExistence type="predicted"/>
<reference evidence="2 3" key="1">
    <citation type="submission" date="2016-10" db="EMBL/GenBank/DDBJ databases">
        <authorList>
            <person name="de Groot N.N."/>
        </authorList>
    </citation>
    <scope>NUCLEOTIDE SEQUENCE [LARGE SCALE GENOMIC DNA]</scope>
    <source>
        <strain evidence="2 3">DSM 25584</strain>
    </source>
</reference>
<sequence>METWSGFVETATAYALNVAAAVVILVVGWVLAWIIAALVRNGLRRTRLNEWVAGEVTGESPDRAVTLDRWIARAVFIVLMVFVLIAVFEALLLQSITAPLSEMLTVVLDYAPRIAGAAAVIAVAWLLATVFRAFIRGGVGRAQARPAPG</sequence>
<dbReference type="AlphaFoldDB" id="A0A1G7LS25"/>
<dbReference type="STRING" id="1082479.SAMN05216241_101351"/>
<keyword evidence="3" id="KW-1185">Reference proteome</keyword>
<feature type="transmembrane region" description="Helical" evidence="1">
    <location>
        <begin position="114"/>
        <end position="135"/>
    </location>
</feature>
<accession>A0A1G7LS25</accession>
<organism evidence="2 3">
    <name type="scientific">Limimonas halophila</name>
    <dbReference type="NCBI Taxonomy" id="1082479"/>
    <lineage>
        <taxon>Bacteria</taxon>
        <taxon>Pseudomonadati</taxon>
        <taxon>Pseudomonadota</taxon>
        <taxon>Alphaproteobacteria</taxon>
        <taxon>Rhodospirillales</taxon>
        <taxon>Rhodovibrionaceae</taxon>
        <taxon>Limimonas</taxon>
    </lineage>
</organism>
<keyword evidence="1" id="KW-0812">Transmembrane</keyword>
<protein>
    <submittedName>
        <fullName evidence="2">Conserved TM helix</fullName>
    </submittedName>
</protein>